<keyword evidence="3" id="KW-0813">Transport</keyword>
<evidence type="ECO:0000313" key="6">
    <source>
        <dbReference type="EMBL" id="SHL00888.1"/>
    </source>
</evidence>
<proteinExistence type="inferred from homology"/>
<organism evidence="6 7">
    <name type="scientific">Bradyrhizobium lablabi</name>
    <dbReference type="NCBI Taxonomy" id="722472"/>
    <lineage>
        <taxon>Bacteria</taxon>
        <taxon>Pseudomonadati</taxon>
        <taxon>Pseudomonadota</taxon>
        <taxon>Alphaproteobacteria</taxon>
        <taxon>Hyphomicrobiales</taxon>
        <taxon>Nitrobacteraceae</taxon>
        <taxon>Bradyrhizobium</taxon>
    </lineage>
</organism>
<keyword evidence="4" id="KW-0732">Signal</keyword>
<dbReference type="PANTHER" id="PTHR43649">
    <property type="entry name" value="ARABINOSE-BINDING PROTEIN-RELATED"/>
    <property type="match status" value="1"/>
</dbReference>
<dbReference type="SUPFAM" id="SSF53850">
    <property type="entry name" value="Periplasmic binding protein-like II"/>
    <property type="match status" value="1"/>
</dbReference>
<keyword evidence="5" id="KW-0574">Periplasm</keyword>
<dbReference type="Gene3D" id="3.40.190.10">
    <property type="entry name" value="Periplasmic binding protein-like II"/>
    <property type="match status" value="1"/>
</dbReference>
<dbReference type="EMBL" id="LT670844">
    <property type="protein sequence ID" value="SHL00888.1"/>
    <property type="molecule type" value="Genomic_DNA"/>
</dbReference>
<comment type="similarity">
    <text evidence="2">Belongs to the bacterial solute-binding protein 1 family.</text>
</comment>
<name>A0A1M6X4M9_9BRAD</name>
<dbReference type="InterPro" id="IPR019546">
    <property type="entry name" value="TAT_signal_bac_arc"/>
</dbReference>
<dbReference type="Pfam" id="PF13416">
    <property type="entry name" value="SBP_bac_8"/>
    <property type="match status" value="1"/>
</dbReference>
<dbReference type="RefSeq" id="WP_172842090.1">
    <property type="nucleotide sequence ID" value="NZ_LT670844.1"/>
</dbReference>
<dbReference type="NCBIfam" id="TIGR01409">
    <property type="entry name" value="TAT_signal_seq"/>
    <property type="match status" value="1"/>
</dbReference>
<dbReference type="Proteomes" id="UP000189935">
    <property type="component" value="Chromosome I"/>
</dbReference>
<sequence>MTKKARALSAQSRRQFLKATAIGVAGAALGVRPGLSAPKTMSIMHENSFIKTFDEYFQKTLLPAYEKLTGVKIKYELVSVGGLQTRVTTVAETGTGPDMTLNFFNWPFLYDEKYVDVGDIAEEAGKKNGGWHDAAKEAVVVNGKWKAVPFGNVGQLMNWRTDWFKEAGYDKFPETWDGLLEAGIKLKANGHPFGFELGHGFGDNHGWLYPLLWSYGGREVEPDGKTVVIDSAETARAVDFGRTFFQKTMLEDVLGWTDPNNNKAYLSGQISCTNNAESILWAAKRDFPEIAAATDQSLNPKGPTGQRFHILAPWSHSIFTHTPDQQAAKDFLRWLMEPPQVGGWYASADSYYAPFLHAFDDAPLWHVEPRNIPYRDSLATSHLPGWPAPVSRASSESVAKYVVVDMFAKACAGKSTREVIADANAQLKQIYRPA</sequence>
<evidence type="ECO:0000256" key="4">
    <source>
        <dbReference type="ARBA" id="ARBA00022729"/>
    </source>
</evidence>
<dbReference type="InterPro" id="IPR006059">
    <property type="entry name" value="SBP"/>
</dbReference>
<evidence type="ECO:0000256" key="3">
    <source>
        <dbReference type="ARBA" id="ARBA00022448"/>
    </source>
</evidence>
<evidence type="ECO:0000313" key="7">
    <source>
        <dbReference type="Proteomes" id="UP000189935"/>
    </source>
</evidence>
<gene>
    <name evidence="6" type="ORF">SAMN05444159_4760</name>
</gene>
<accession>A0A1M6X4M9</accession>
<dbReference type="PANTHER" id="PTHR43649:SF34">
    <property type="entry name" value="ABC TRANSPORTER PERIPLASMIC-BINDING PROTEIN YCJN-RELATED"/>
    <property type="match status" value="1"/>
</dbReference>
<dbReference type="InterPro" id="IPR006311">
    <property type="entry name" value="TAT_signal"/>
</dbReference>
<protein>
    <submittedName>
        <fullName evidence="6">Carbohydrate ABC transporter substrate-binding protein, CUT1 family</fullName>
    </submittedName>
</protein>
<dbReference type="AlphaFoldDB" id="A0A1M6X4M9"/>
<evidence type="ECO:0000256" key="5">
    <source>
        <dbReference type="ARBA" id="ARBA00022764"/>
    </source>
</evidence>
<comment type="subcellular location">
    <subcellularLocation>
        <location evidence="1">Periplasm</location>
    </subcellularLocation>
</comment>
<reference evidence="6 7" key="1">
    <citation type="submission" date="2016-11" db="EMBL/GenBank/DDBJ databases">
        <authorList>
            <person name="Jaros S."/>
            <person name="Januszkiewicz K."/>
            <person name="Wedrychowicz H."/>
        </authorList>
    </citation>
    <scope>NUCLEOTIDE SEQUENCE [LARGE SCALE GENOMIC DNA]</scope>
    <source>
        <strain evidence="6 7">GAS499</strain>
    </source>
</reference>
<evidence type="ECO:0000256" key="1">
    <source>
        <dbReference type="ARBA" id="ARBA00004418"/>
    </source>
</evidence>
<dbReference type="GO" id="GO:0042597">
    <property type="term" value="C:periplasmic space"/>
    <property type="evidence" value="ECO:0007669"/>
    <property type="project" value="UniProtKB-SubCell"/>
</dbReference>
<evidence type="ECO:0000256" key="2">
    <source>
        <dbReference type="ARBA" id="ARBA00008520"/>
    </source>
</evidence>
<dbReference type="PROSITE" id="PS51318">
    <property type="entry name" value="TAT"/>
    <property type="match status" value="1"/>
</dbReference>
<dbReference type="InterPro" id="IPR050490">
    <property type="entry name" value="Bact_solute-bd_prot1"/>
</dbReference>